<evidence type="ECO:0000313" key="7">
    <source>
        <dbReference type="EMBL" id="RKD31477.1"/>
    </source>
</evidence>
<dbReference type="InterPro" id="IPR033704">
    <property type="entry name" value="dUTPase_trimeric"/>
</dbReference>
<evidence type="ECO:0000256" key="3">
    <source>
        <dbReference type="ARBA" id="ARBA00022801"/>
    </source>
</evidence>
<evidence type="ECO:0000256" key="5">
    <source>
        <dbReference type="ARBA" id="ARBA00047686"/>
    </source>
</evidence>
<dbReference type="Proteomes" id="UP000284277">
    <property type="component" value="Unassembled WGS sequence"/>
</dbReference>
<evidence type="ECO:0000313" key="8">
    <source>
        <dbReference type="Proteomes" id="UP000284277"/>
    </source>
</evidence>
<dbReference type="SUPFAM" id="SSF51283">
    <property type="entry name" value="dUTPase-like"/>
    <property type="match status" value="1"/>
</dbReference>
<name>A0A419T1W6_9FIRM</name>
<feature type="domain" description="dUTPase-like" evidence="6">
    <location>
        <begin position="28"/>
        <end position="141"/>
    </location>
</feature>
<dbReference type="GO" id="GO:0000287">
    <property type="term" value="F:magnesium ion binding"/>
    <property type="evidence" value="ECO:0007669"/>
    <property type="project" value="InterPro"/>
</dbReference>
<comment type="catalytic activity">
    <reaction evidence="5">
        <text>dUTP + H2O = dUMP + diphosphate + H(+)</text>
        <dbReference type="Rhea" id="RHEA:10248"/>
        <dbReference type="ChEBI" id="CHEBI:15377"/>
        <dbReference type="ChEBI" id="CHEBI:15378"/>
        <dbReference type="ChEBI" id="CHEBI:33019"/>
        <dbReference type="ChEBI" id="CHEBI:61555"/>
        <dbReference type="ChEBI" id="CHEBI:246422"/>
        <dbReference type="EC" id="3.6.1.23"/>
    </reaction>
</comment>
<evidence type="ECO:0000256" key="2">
    <source>
        <dbReference type="ARBA" id="ARBA00012379"/>
    </source>
</evidence>
<sequence length="145" mass="16516">MTQTIKIKYFTDEIERLCYIGGKSDWIDLRAAKEVVIKAGEFQLIPLGIALELPSGYEAHVVPRSSTFKNYGIIQTNSMGIIDETYCGDNDQWFFPAYALRDTVIRVNDRICQFRIMEHQPVLAFEEVTELVHEDRGGHGSTGKQ</sequence>
<organism evidence="7 8">
    <name type="scientific">Lacrimispora algidixylanolytica</name>
    <dbReference type="NCBI Taxonomy" id="94868"/>
    <lineage>
        <taxon>Bacteria</taxon>
        <taxon>Bacillati</taxon>
        <taxon>Bacillota</taxon>
        <taxon>Clostridia</taxon>
        <taxon>Lachnospirales</taxon>
        <taxon>Lachnospiraceae</taxon>
        <taxon>Lacrimispora</taxon>
    </lineage>
</organism>
<keyword evidence="3 7" id="KW-0378">Hydrolase</keyword>
<evidence type="ECO:0000256" key="1">
    <source>
        <dbReference type="ARBA" id="ARBA00006581"/>
    </source>
</evidence>
<reference evidence="7 8" key="1">
    <citation type="submission" date="2016-08" db="EMBL/GenBank/DDBJ databases">
        <title>A new outlook on sporulation: Clostridium algidixylanolyticum.</title>
        <authorList>
            <person name="Poppleton D.I."/>
            <person name="Gribaldo S."/>
        </authorList>
    </citation>
    <scope>NUCLEOTIDE SEQUENCE [LARGE SCALE GENOMIC DNA]</scope>
    <source>
        <strain evidence="7 8">SPL73</strain>
    </source>
</reference>
<comment type="caution">
    <text evidence="7">The sequence shown here is derived from an EMBL/GenBank/DDBJ whole genome shotgun (WGS) entry which is preliminary data.</text>
</comment>
<evidence type="ECO:0000259" key="6">
    <source>
        <dbReference type="Pfam" id="PF00692"/>
    </source>
</evidence>
<dbReference type="Pfam" id="PF00692">
    <property type="entry name" value="dUTPase"/>
    <property type="match status" value="1"/>
</dbReference>
<dbReference type="InterPro" id="IPR008181">
    <property type="entry name" value="dUTPase"/>
</dbReference>
<dbReference type="GO" id="GO:0046081">
    <property type="term" value="P:dUTP catabolic process"/>
    <property type="evidence" value="ECO:0007669"/>
    <property type="project" value="InterPro"/>
</dbReference>
<dbReference type="PANTHER" id="PTHR11241:SF0">
    <property type="entry name" value="DEOXYURIDINE 5'-TRIPHOSPHATE NUCLEOTIDOHYDROLASE"/>
    <property type="match status" value="1"/>
</dbReference>
<dbReference type="PANTHER" id="PTHR11241">
    <property type="entry name" value="DEOXYURIDINE 5'-TRIPHOSPHATE NUCLEOTIDOHYDROLASE"/>
    <property type="match status" value="1"/>
</dbReference>
<evidence type="ECO:0000256" key="4">
    <source>
        <dbReference type="ARBA" id="ARBA00023080"/>
    </source>
</evidence>
<dbReference type="AlphaFoldDB" id="A0A419T1W6"/>
<gene>
    <name evidence="7" type="ORF">BET01_20200</name>
</gene>
<dbReference type="GO" id="GO:0004170">
    <property type="term" value="F:dUTP diphosphatase activity"/>
    <property type="evidence" value="ECO:0007669"/>
    <property type="project" value="UniProtKB-EC"/>
</dbReference>
<dbReference type="InterPro" id="IPR029054">
    <property type="entry name" value="dUTPase-like"/>
</dbReference>
<accession>A0A419T1W6</accession>
<comment type="similarity">
    <text evidence="1">Belongs to the dUTPase family.</text>
</comment>
<dbReference type="RefSeq" id="WP_120197017.1">
    <property type="nucleotide sequence ID" value="NZ_MCIA01000018.1"/>
</dbReference>
<keyword evidence="4" id="KW-0546">Nucleotide metabolism</keyword>
<dbReference type="EMBL" id="MCIA01000018">
    <property type="protein sequence ID" value="RKD31477.1"/>
    <property type="molecule type" value="Genomic_DNA"/>
</dbReference>
<dbReference type="GO" id="GO:0006226">
    <property type="term" value="P:dUMP biosynthetic process"/>
    <property type="evidence" value="ECO:0007669"/>
    <property type="project" value="InterPro"/>
</dbReference>
<proteinExistence type="inferred from homology"/>
<dbReference type="InterPro" id="IPR036157">
    <property type="entry name" value="dUTPase-like_sf"/>
</dbReference>
<dbReference type="CDD" id="cd07557">
    <property type="entry name" value="trimeric_dUTPase"/>
    <property type="match status" value="1"/>
</dbReference>
<dbReference type="Gene3D" id="2.70.40.10">
    <property type="match status" value="1"/>
</dbReference>
<dbReference type="OrthoDB" id="9809956at2"/>
<protein>
    <recommendedName>
        <fullName evidence="2">dUTP diphosphatase</fullName>
        <ecNumber evidence="2">3.6.1.23</ecNumber>
    </recommendedName>
</protein>
<dbReference type="EC" id="3.6.1.23" evidence="2"/>
<keyword evidence="8" id="KW-1185">Reference proteome</keyword>